<evidence type="ECO:0000256" key="1">
    <source>
        <dbReference type="ARBA" id="ARBA00004141"/>
    </source>
</evidence>
<evidence type="ECO:0000256" key="3">
    <source>
        <dbReference type="ARBA" id="ARBA00022692"/>
    </source>
</evidence>
<proteinExistence type="inferred from homology"/>
<organism evidence="7 8">
    <name type="scientific">Sutcliffiella tianshenii</name>
    <dbReference type="NCBI Taxonomy" id="1463404"/>
    <lineage>
        <taxon>Bacteria</taxon>
        <taxon>Bacillati</taxon>
        <taxon>Bacillota</taxon>
        <taxon>Bacilli</taxon>
        <taxon>Bacillales</taxon>
        <taxon>Bacillaceae</taxon>
        <taxon>Sutcliffiella</taxon>
    </lineage>
</organism>
<dbReference type="EMBL" id="JAFBED010000004">
    <property type="protein sequence ID" value="MBM7620231.1"/>
    <property type="molecule type" value="Genomic_DNA"/>
</dbReference>
<sequence>MTVLLENNMVLLAGIILLAGLGYKGMALSKSGAIGTCFIGILIALGFKGYGLLLIGIFFITSSLWSRYKKKSKASVDEILEKGSQRDIFQVFANGIVPALFSLAYLLVPSEVWMVGFITAIAAANADTWASEIGTLSKKDPISILTLKRVSRGTSGAISLLGTIASVAGAGLIAASASLFWTEISLTTAFLITLLGILGCFVDTVLGAFIQATYRCSSCGRTVESPLHCGKPAELVKGFRAVNNDVVNIGSILMVALFGVLLAA</sequence>
<protein>
    <submittedName>
        <fullName evidence="7">Uncharacterized protein (TIGR00297 family)</fullName>
    </submittedName>
</protein>
<dbReference type="InterPro" id="IPR002794">
    <property type="entry name" value="DUF92_TMEM19"/>
</dbReference>
<gene>
    <name evidence="7" type="ORF">JOC95_002084</name>
</gene>
<feature type="transmembrane region" description="Helical" evidence="6">
    <location>
        <begin position="39"/>
        <end position="66"/>
    </location>
</feature>
<comment type="similarity">
    <text evidence="2">Belongs to the TMEM19 family.</text>
</comment>
<evidence type="ECO:0000256" key="4">
    <source>
        <dbReference type="ARBA" id="ARBA00022989"/>
    </source>
</evidence>
<feature type="transmembrane region" description="Helical" evidence="6">
    <location>
        <begin position="246"/>
        <end position="263"/>
    </location>
</feature>
<keyword evidence="4 6" id="KW-1133">Transmembrane helix</keyword>
<accession>A0ABS2NZU4</accession>
<name>A0ABS2NZU4_9BACI</name>
<evidence type="ECO:0000256" key="2">
    <source>
        <dbReference type="ARBA" id="ARBA00009012"/>
    </source>
</evidence>
<keyword evidence="8" id="KW-1185">Reference proteome</keyword>
<dbReference type="Proteomes" id="UP000737402">
    <property type="component" value="Unassembled WGS sequence"/>
</dbReference>
<keyword evidence="5 6" id="KW-0472">Membrane</keyword>
<keyword evidence="3 6" id="KW-0812">Transmembrane</keyword>
<dbReference type="PANTHER" id="PTHR13353">
    <property type="entry name" value="TRANSMEMBRANE PROTEIN 19"/>
    <property type="match status" value="1"/>
</dbReference>
<evidence type="ECO:0000313" key="8">
    <source>
        <dbReference type="Proteomes" id="UP000737402"/>
    </source>
</evidence>
<comment type="caution">
    <text evidence="7">The sequence shown here is derived from an EMBL/GenBank/DDBJ whole genome shotgun (WGS) entry which is preliminary data.</text>
</comment>
<comment type="subcellular location">
    <subcellularLocation>
        <location evidence="1">Membrane</location>
        <topology evidence="1">Multi-pass membrane protein</topology>
    </subcellularLocation>
</comment>
<feature type="transmembrane region" description="Helical" evidence="6">
    <location>
        <begin position="157"/>
        <end position="181"/>
    </location>
</feature>
<feature type="transmembrane region" description="Helical" evidence="6">
    <location>
        <begin position="187"/>
        <end position="210"/>
    </location>
</feature>
<dbReference type="RefSeq" id="WP_239582834.1">
    <property type="nucleotide sequence ID" value="NZ_JAFBED010000004.1"/>
</dbReference>
<evidence type="ECO:0000313" key="7">
    <source>
        <dbReference type="EMBL" id="MBM7620231.1"/>
    </source>
</evidence>
<evidence type="ECO:0000256" key="5">
    <source>
        <dbReference type="ARBA" id="ARBA00023136"/>
    </source>
</evidence>
<evidence type="ECO:0000256" key="6">
    <source>
        <dbReference type="SAM" id="Phobius"/>
    </source>
</evidence>
<feature type="transmembrane region" description="Helical" evidence="6">
    <location>
        <begin position="113"/>
        <end position="136"/>
    </location>
</feature>
<dbReference type="PANTHER" id="PTHR13353:SF5">
    <property type="entry name" value="TRANSMEMBRANE PROTEIN 19"/>
    <property type="match status" value="1"/>
</dbReference>
<dbReference type="Pfam" id="PF01940">
    <property type="entry name" value="DUF92"/>
    <property type="match status" value="1"/>
</dbReference>
<feature type="transmembrane region" description="Helical" evidence="6">
    <location>
        <begin position="87"/>
        <end position="107"/>
    </location>
</feature>
<reference evidence="7 8" key="1">
    <citation type="submission" date="2021-01" db="EMBL/GenBank/DDBJ databases">
        <title>Genomic Encyclopedia of Type Strains, Phase IV (KMG-IV): sequencing the most valuable type-strain genomes for metagenomic binning, comparative biology and taxonomic classification.</title>
        <authorList>
            <person name="Goeker M."/>
        </authorList>
    </citation>
    <scope>NUCLEOTIDE SEQUENCE [LARGE SCALE GENOMIC DNA]</scope>
    <source>
        <strain evidence="7 8">DSM 25879</strain>
    </source>
</reference>